<dbReference type="RefSeq" id="WP_106541538.1">
    <property type="nucleotide sequence ID" value="NZ_BLAU01000001.1"/>
</dbReference>
<evidence type="ECO:0000313" key="3">
    <source>
        <dbReference type="EMBL" id="PSK83695.1"/>
    </source>
</evidence>
<dbReference type="PANTHER" id="PTHR34322">
    <property type="entry name" value="TRANSPOSASE, Y1_TNP DOMAIN-CONTAINING"/>
    <property type="match status" value="1"/>
</dbReference>
<evidence type="ECO:0000313" key="4">
    <source>
        <dbReference type="Proteomes" id="UP000240621"/>
    </source>
</evidence>
<dbReference type="GO" id="GO:0003677">
    <property type="term" value="F:DNA binding"/>
    <property type="evidence" value="ECO:0007669"/>
    <property type="project" value="InterPro"/>
</dbReference>
<gene>
    <name evidence="3" type="ORF">CLV93_103110</name>
    <name evidence="2" type="ORF">JCM18694_34860</name>
</gene>
<dbReference type="InterPro" id="IPR002686">
    <property type="entry name" value="Transposase_17"/>
</dbReference>
<organism evidence="3 4">
    <name type="scientific">Prolixibacter denitrificans</name>
    <dbReference type="NCBI Taxonomy" id="1541063"/>
    <lineage>
        <taxon>Bacteria</taxon>
        <taxon>Pseudomonadati</taxon>
        <taxon>Bacteroidota</taxon>
        <taxon>Bacteroidia</taxon>
        <taxon>Marinilabiliales</taxon>
        <taxon>Prolixibacteraceae</taxon>
        <taxon>Prolixibacter</taxon>
    </lineage>
</organism>
<keyword evidence="5" id="KW-1185">Reference proteome</keyword>
<dbReference type="GO" id="GO:0004803">
    <property type="term" value="F:transposase activity"/>
    <property type="evidence" value="ECO:0007669"/>
    <property type="project" value="InterPro"/>
</dbReference>
<proteinExistence type="predicted"/>
<dbReference type="Proteomes" id="UP000396862">
    <property type="component" value="Unassembled WGS sequence"/>
</dbReference>
<evidence type="ECO:0000313" key="5">
    <source>
        <dbReference type="Proteomes" id="UP000396862"/>
    </source>
</evidence>
<dbReference type="Pfam" id="PF01797">
    <property type="entry name" value="Y1_Tnp"/>
    <property type="match status" value="1"/>
</dbReference>
<dbReference type="EMBL" id="PYGC01000003">
    <property type="protein sequence ID" value="PSK83695.1"/>
    <property type="molecule type" value="Genomic_DNA"/>
</dbReference>
<dbReference type="EMBL" id="BLAU01000001">
    <property type="protein sequence ID" value="GET23240.1"/>
    <property type="molecule type" value="Genomic_DNA"/>
</dbReference>
<dbReference type="Gene3D" id="3.30.70.1290">
    <property type="entry name" value="Transposase IS200-like"/>
    <property type="match status" value="1"/>
</dbReference>
<dbReference type="AlphaFoldDB" id="A0A2P8CFD7"/>
<name>A0A2P8CFD7_9BACT</name>
<accession>A0A2P8CFD7</accession>
<dbReference type="SUPFAM" id="SSF143422">
    <property type="entry name" value="Transposase IS200-like"/>
    <property type="match status" value="1"/>
</dbReference>
<comment type="caution">
    <text evidence="3">The sequence shown here is derived from an EMBL/GenBank/DDBJ whole genome shotgun (WGS) entry which is preliminary data.</text>
</comment>
<dbReference type="InterPro" id="IPR036515">
    <property type="entry name" value="Transposase_17_sf"/>
</dbReference>
<reference evidence="2 5" key="2">
    <citation type="submission" date="2019-10" db="EMBL/GenBank/DDBJ databases">
        <title>Prolixibacter strains distinguished by the presence of nitrate reductase genes were adept at nitrate-dependent anaerobic corrosion of metallic iron and carbon steel.</title>
        <authorList>
            <person name="Iino T."/>
            <person name="Shono N."/>
            <person name="Ito K."/>
            <person name="Nakamura R."/>
            <person name="Sueoka K."/>
            <person name="Harayama S."/>
            <person name="Ohkuma M."/>
        </authorList>
    </citation>
    <scope>NUCLEOTIDE SEQUENCE [LARGE SCALE GENOMIC DNA]</scope>
    <source>
        <strain evidence="2 5">MIC1-1</strain>
    </source>
</reference>
<sequence length="194" mass="23102">MPVRNINTPIESDRYYHIFNRGNGSLNLFYTPNNYQYFLNQYSKYLGPYCDTLAYCLLPNHFHLLIKTKRRISDSNTVGKVVSEHFRRLFITYSQAIKKQNGIKGSLFSRPFKRLLIEDEDYLKYVTFYIHHNPVKHGLSEQFLNYRFSSYQALTSSLPTNLNRRLVLDLFGGKENFLSFHNYYHEEKKALMLE</sequence>
<feature type="domain" description="Transposase IS200-like" evidence="1">
    <location>
        <begin position="11"/>
        <end position="133"/>
    </location>
</feature>
<evidence type="ECO:0000259" key="1">
    <source>
        <dbReference type="SMART" id="SM01321"/>
    </source>
</evidence>
<dbReference type="OrthoDB" id="9788881at2"/>
<protein>
    <submittedName>
        <fullName evidence="3">Transposase IS200 family protein</fullName>
    </submittedName>
</protein>
<dbReference type="GO" id="GO:0006313">
    <property type="term" value="P:DNA transposition"/>
    <property type="evidence" value="ECO:0007669"/>
    <property type="project" value="InterPro"/>
</dbReference>
<dbReference type="Proteomes" id="UP000240621">
    <property type="component" value="Unassembled WGS sequence"/>
</dbReference>
<evidence type="ECO:0000313" key="2">
    <source>
        <dbReference type="EMBL" id="GET23240.1"/>
    </source>
</evidence>
<dbReference type="SMART" id="SM01321">
    <property type="entry name" value="Y1_Tnp"/>
    <property type="match status" value="1"/>
</dbReference>
<dbReference type="PANTHER" id="PTHR34322:SF2">
    <property type="entry name" value="TRANSPOSASE IS200-LIKE DOMAIN-CONTAINING PROTEIN"/>
    <property type="match status" value="1"/>
</dbReference>
<reference evidence="3 4" key="1">
    <citation type="submission" date="2018-03" db="EMBL/GenBank/DDBJ databases">
        <title>Genomic Encyclopedia of Archaeal and Bacterial Type Strains, Phase II (KMG-II): from individual species to whole genera.</title>
        <authorList>
            <person name="Goeker M."/>
        </authorList>
    </citation>
    <scope>NUCLEOTIDE SEQUENCE [LARGE SCALE GENOMIC DNA]</scope>
    <source>
        <strain evidence="3 4">DSM 27267</strain>
    </source>
</reference>